<protein>
    <submittedName>
        <fullName evidence="2">Acyl-CoA reductase</fullName>
    </submittedName>
</protein>
<dbReference type="EMBL" id="JAZHOG010000007">
    <property type="protein sequence ID" value="MEJ8568230.1"/>
    <property type="molecule type" value="Genomic_DNA"/>
</dbReference>
<gene>
    <name evidence="2" type="ORF">V3330_11390</name>
</gene>
<dbReference type="GO" id="GO:0008218">
    <property type="term" value="P:bioluminescence"/>
    <property type="evidence" value="ECO:0007669"/>
    <property type="project" value="InterPro"/>
</dbReference>
<dbReference type="AlphaFoldDB" id="A0AAW9RH97"/>
<dbReference type="Pfam" id="PF05893">
    <property type="entry name" value="LuxC"/>
    <property type="match status" value="1"/>
</dbReference>
<evidence type="ECO:0000313" key="2">
    <source>
        <dbReference type="EMBL" id="MEJ8568230.1"/>
    </source>
</evidence>
<name>A0AAW9RH97_9GAMM</name>
<sequence length="399" mass="44086">MSDSLARFHSTNGPVTVVLPFEYHSIIADWAALRRLMARSVPSAFTRDEWAYLITFLDPENLLSTFTESFGAPLTDADGHDEPDAPSHWIYRPRGAIAVWLPNNVSLLGPLTLILLSLTGQRIRLKLGSLAEDLCGEFLKYAVTHLPDGALRGYLESRVTAETFERGDRRQLEFAEESAVRIVFGSDDAASAIHALPHPVDSVGFSFADRRSEAWIAHDAADDAILTTLIKVFAIYGQAGCTSPRRVVVPDGTPEQARSMRDRVAELWPQVIRHDPPMHVASSNLLASQWALALGWDTRVTERHGAVLACGSIDLEAFDSPMALRFVAASREQAVAGLPDNIQTLGHALTDPTDSEWLRLLAGTPVLRFVPLARMHHFGAVWDGQDYWRQCFSAMEVHS</sequence>
<keyword evidence="1" id="KW-0521">NADP</keyword>
<dbReference type="RefSeq" id="WP_354695551.1">
    <property type="nucleotide sequence ID" value="NZ_JAZHOG010000007.1"/>
</dbReference>
<organism evidence="2 3">
    <name type="scientific">Elongatibacter sediminis</name>
    <dbReference type="NCBI Taxonomy" id="3119006"/>
    <lineage>
        <taxon>Bacteria</taxon>
        <taxon>Pseudomonadati</taxon>
        <taxon>Pseudomonadota</taxon>
        <taxon>Gammaproteobacteria</taxon>
        <taxon>Chromatiales</taxon>
        <taxon>Wenzhouxiangellaceae</taxon>
        <taxon>Elongatibacter</taxon>
    </lineage>
</organism>
<reference evidence="2 3" key="1">
    <citation type="submission" date="2024-02" db="EMBL/GenBank/DDBJ databases">
        <title>A novel Wenzhouxiangellaceae bacterium, isolated from coastal sediments.</title>
        <authorList>
            <person name="Du Z.-J."/>
            <person name="Ye Y.-Q."/>
            <person name="Zhang X.-Y."/>
        </authorList>
    </citation>
    <scope>NUCLEOTIDE SEQUENCE [LARGE SCALE GENOMIC DNA]</scope>
    <source>
        <strain evidence="2 3">CH-27</strain>
    </source>
</reference>
<comment type="caution">
    <text evidence="2">The sequence shown here is derived from an EMBL/GenBank/DDBJ whole genome shotgun (WGS) entry which is preliminary data.</text>
</comment>
<dbReference type="Proteomes" id="UP001359886">
    <property type="component" value="Unassembled WGS sequence"/>
</dbReference>
<dbReference type="InterPro" id="IPR008670">
    <property type="entry name" value="CoA_reduct_LuxC"/>
</dbReference>
<evidence type="ECO:0000313" key="3">
    <source>
        <dbReference type="Proteomes" id="UP001359886"/>
    </source>
</evidence>
<evidence type="ECO:0000256" key="1">
    <source>
        <dbReference type="ARBA" id="ARBA00022857"/>
    </source>
</evidence>
<proteinExistence type="predicted"/>
<accession>A0AAW9RH97</accession>
<dbReference type="GO" id="GO:0003995">
    <property type="term" value="F:acyl-CoA dehydrogenase activity"/>
    <property type="evidence" value="ECO:0007669"/>
    <property type="project" value="InterPro"/>
</dbReference>
<keyword evidence="3" id="KW-1185">Reference proteome</keyword>